<comment type="caution">
    <text evidence="5">The sequence shown here is derived from an EMBL/GenBank/DDBJ whole genome shotgun (WGS) entry which is preliminary data.</text>
</comment>
<dbReference type="SUPFAM" id="SSF48452">
    <property type="entry name" value="TPR-like"/>
    <property type="match status" value="1"/>
</dbReference>
<dbReference type="PANTHER" id="PTHR46630:SF1">
    <property type="entry name" value="TETRATRICOPEPTIDE REPEAT PROTEIN 29"/>
    <property type="match status" value="1"/>
</dbReference>
<evidence type="ECO:0000256" key="3">
    <source>
        <dbReference type="ARBA" id="ARBA00022737"/>
    </source>
</evidence>
<dbReference type="InterPro" id="IPR011990">
    <property type="entry name" value="TPR-like_helical_dom_sf"/>
</dbReference>
<organism evidence="5">
    <name type="scientific">hot springs metagenome</name>
    <dbReference type="NCBI Taxonomy" id="433727"/>
    <lineage>
        <taxon>unclassified sequences</taxon>
        <taxon>metagenomes</taxon>
        <taxon>ecological metagenomes</taxon>
    </lineage>
</organism>
<evidence type="ECO:0000256" key="4">
    <source>
        <dbReference type="ARBA" id="ARBA00022803"/>
    </source>
</evidence>
<dbReference type="GO" id="GO:0005737">
    <property type="term" value="C:cytoplasm"/>
    <property type="evidence" value="ECO:0007669"/>
    <property type="project" value="UniProtKB-SubCell"/>
</dbReference>
<name>A0A5J4L0S2_9ZZZZ</name>
<evidence type="ECO:0000313" key="5">
    <source>
        <dbReference type="EMBL" id="GER92381.1"/>
    </source>
</evidence>
<keyword evidence="3" id="KW-0677">Repeat</keyword>
<proteinExistence type="predicted"/>
<accession>A0A5J4L0S2</accession>
<dbReference type="Gene3D" id="1.25.40.10">
    <property type="entry name" value="Tetratricopeptide repeat domain"/>
    <property type="match status" value="2"/>
</dbReference>
<dbReference type="SMART" id="SM00028">
    <property type="entry name" value="TPR"/>
    <property type="match status" value="5"/>
</dbReference>
<dbReference type="PANTHER" id="PTHR46630">
    <property type="entry name" value="TETRATRICOPEPTIDE REPEAT PROTEIN 29"/>
    <property type="match status" value="1"/>
</dbReference>
<dbReference type="Pfam" id="PF13181">
    <property type="entry name" value="TPR_8"/>
    <property type="match status" value="2"/>
</dbReference>
<keyword evidence="4" id="KW-0802">TPR repeat</keyword>
<reference evidence="5" key="1">
    <citation type="submission" date="2019-10" db="EMBL/GenBank/DDBJ databases">
        <title>Metagenomic sequencing of thiosulfate-disproportionating enrichment culture.</title>
        <authorList>
            <person name="Umezawa K."/>
            <person name="Kojima H."/>
            <person name="Fukui M."/>
        </authorList>
    </citation>
    <scope>NUCLEOTIDE SEQUENCE</scope>
    <source>
        <strain evidence="5">45J</strain>
    </source>
</reference>
<dbReference type="PROSITE" id="PS50005">
    <property type="entry name" value="TPR"/>
    <property type="match status" value="1"/>
</dbReference>
<dbReference type="InterPro" id="IPR019734">
    <property type="entry name" value="TPR_rpt"/>
</dbReference>
<keyword evidence="2" id="KW-0963">Cytoplasm</keyword>
<gene>
    <name evidence="5" type="ORF">A45J_0096</name>
</gene>
<dbReference type="EMBL" id="BLAB01000001">
    <property type="protein sequence ID" value="GER92381.1"/>
    <property type="molecule type" value="Genomic_DNA"/>
</dbReference>
<dbReference type="Pfam" id="PF13424">
    <property type="entry name" value="TPR_12"/>
    <property type="match status" value="1"/>
</dbReference>
<dbReference type="InterPro" id="IPR051476">
    <property type="entry name" value="Bac_ResReg_Asp_Phosphatase"/>
</dbReference>
<evidence type="ECO:0000256" key="2">
    <source>
        <dbReference type="ARBA" id="ARBA00022490"/>
    </source>
</evidence>
<comment type="subcellular location">
    <subcellularLocation>
        <location evidence="1">Cytoplasm</location>
    </subcellularLocation>
</comment>
<protein>
    <submittedName>
        <fullName evidence="5">Uncharacterized protein</fullName>
    </submittedName>
</protein>
<sequence>MNKTGKRQWAIGNRLKDFITNFFSFKPKIAYRLLPIAFCLFLISCGAKHPTLSDAHLSAIKFNQRAELAFKKGDYKDALILYNEAIRINRSIEDIDGIAINIINMTATYRKLGDKDNAHKQIDEILNPSPINYNPLHRFEAAFLKAMLYFDEKNYDKVLEWSDIALSFCQSSQCTNIGKVYNLKGRAYLEKGDVTSAISYGNKGLESNKEDEHKSEKANSMRLIADIKAMRSEYEDAQKFYEDALYIDKTLGLSRKIVMDLIGLGNVFLKQGNCKSAAAYFKRAISVNEASEDKDKAEISKIETLIKECLKGK</sequence>
<dbReference type="AlphaFoldDB" id="A0A5J4L0S2"/>
<evidence type="ECO:0000256" key="1">
    <source>
        <dbReference type="ARBA" id="ARBA00004496"/>
    </source>
</evidence>